<name>A0A917SFV3_9ACTN</name>
<feature type="transmembrane region" description="Helical" evidence="1">
    <location>
        <begin position="20"/>
        <end position="41"/>
    </location>
</feature>
<evidence type="ECO:0000313" key="2">
    <source>
        <dbReference type="EMBL" id="GGL79722.1"/>
    </source>
</evidence>
<proteinExistence type="predicted"/>
<evidence type="ECO:0000256" key="1">
    <source>
        <dbReference type="SAM" id="Phobius"/>
    </source>
</evidence>
<accession>A0A917SFV3</accession>
<reference evidence="2" key="1">
    <citation type="journal article" date="2014" name="Int. J. Syst. Evol. Microbiol.">
        <title>Complete genome sequence of Corynebacterium casei LMG S-19264T (=DSM 44701T), isolated from a smear-ripened cheese.</title>
        <authorList>
            <consortium name="US DOE Joint Genome Institute (JGI-PGF)"/>
            <person name="Walter F."/>
            <person name="Albersmeier A."/>
            <person name="Kalinowski J."/>
            <person name="Ruckert C."/>
        </authorList>
    </citation>
    <scope>NUCLEOTIDE SEQUENCE</scope>
    <source>
        <strain evidence="2">CGMCC 4.7306</strain>
    </source>
</reference>
<keyword evidence="3" id="KW-1185">Reference proteome</keyword>
<feature type="transmembrane region" description="Helical" evidence="1">
    <location>
        <begin position="76"/>
        <end position="96"/>
    </location>
</feature>
<gene>
    <name evidence="2" type="ORF">GCM10011575_42560</name>
</gene>
<reference evidence="2" key="2">
    <citation type="submission" date="2020-09" db="EMBL/GenBank/DDBJ databases">
        <authorList>
            <person name="Sun Q."/>
            <person name="Zhou Y."/>
        </authorList>
    </citation>
    <scope>NUCLEOTIDE SEQUENCE</scope>
    <source>
        <strain evidence="2">CGMCC 4.7306</strain>
    </source>
</reference>
<feature type="transmembrane region" description="Helical" evidence="1">
    <location>
        <begin position="47"/>
        <end position="69"/>
    </location>
</feature>
<sequence>MVVVEHTSGGIAGRTGTGALRWLAVVVAFSNLGIHVYLAPMHLDEKFYIGVLFLAGSGALAVAIVGLATDRDRLRTAAWLLGTATSVVMFLAFVASRTVGLPGGYLETWAQGPEDVMGLASLGLEVVFVGCCLASITIRDTTVPDNGQARRGVFGRIPLHDRTAPLA</sequence>
<dbReference type="EMBL" id="BMMZ01000014">
    <property type="protein sequence ID" value="GGL79722.1"/>
    <property type="molecule type" value="Genomic_DNA"/>
</dbReference>
<keyword evidence="1" id="KW-0812">Transmembrane</keyword>
<comment type="caution">
    <text evidence="2">The sequence shown here is derived from an EMBL/GenBank/DDBJ whole genome shotgun (WGS) entry which is preliminary data.</text>
</comment>
<protein>
    <submittedName>
        <fullName evidence="2">Uncharacterized protein</fullName>
    </submittedName>
</protein>
<organism evidence="2 3">
    <name type="scientific">Microlunatus endophyticus</name>
    <dbReference type="NCBI Taxonomy" id="1716077"/>
    <lineage>
        <taxon>Bacteria</taxon>
        <taxon>Bacillati</taxon>
        <taxon>Actinomycetota</taxon>
        <taxon>Actinomycetes</taxon>
        <taxon>Propionibacteriales</taxon>
        <taxon>Propionibacteriaceae</taxon>
        <taxon>Microlunatus</taxon>
    </lineage>
</organism>
<dbReference type="AlphaFoldDB" id="A0A917SFV3"/>
<dbReference type="Proteomes" id="UP000613840">
    <property type="component" value="Unassembled WGS sequence"/>
</dbReference>
<feature type="transmembrane region" description="Helical" evidence="1">
    <location>
        <begin position="116"/>
        <end position="138"/>
    </location>
</feature>
<keyword evidence="1" id="KW-0472">Membrane</keyword>
<keyword evidence="1" id="KW-1133">Transmembrane helix</keyword>
<evidence type="ECO:0000313" key="3">
    <source>
        <dbReference type="Proteomes" id="UP000613840"/>
    </source>
</evidence>